<evidence type="ECO:0000256" key="7">
    <source>
        <dbReference type="ARBA" id="ARBA00023136"/>
    </source>
</evidence>
<dbReference type="GO" id="GO:0016471">
    <property type="term" value="C:vacuolar proton-transporting V-type ATPase complex"/>
    <property type="evidence" value="ECO:0007669"/>
    <property type="project" value="TreeGrafter"/>
</dbReference>
<dbReference type="RefSeq" id="WP_268186924.1">
    <property type="nucleotide sequence ID" value="NZ_CP113361.1"/>
</dbReference>
<reference evidence="11" key="1">
    <citation type="submission" date="2022-11" db="EMBL/GenBank/DDBJ databases">
        <title>Complete genome sequence of Methanogenium organophilum DSM 3596.</title>
        <authorList>
            <person name="Chen S.-C."/>
            <person name="Lai S.-J."/>
            <person name="You Y.-T."/>
        </authorList>
    </citation>
    <scope>NUCLEOTIDE SEQUENCE</scope>
    <source>
        <strain evidence="11">DSM 3596</strain>
    </source>
</reference>
<dbReference type="EMBL" id="CP113361">
    <property type="protein sequence ID" value="WAI01663.1"/>
    <property type="molecule type" value="Genomic_DNA"/>
</dbReference>
<keyword evidence="5 10" id="KW-1133">Transmembrane helix</keyword>
<feature type="transmembrane region" description="Helical" evidence="10">
    <location>
        <begin position="522"/>
        <end position="542"/>
    </location>
</feature>
<dbReference type="GO" id="GO:0007035">
    <property type="term" value="P:vacuolar acidification"/>
    <property type="evidence" value="ECO:0007669"/>
    <property type="project" value="TreeGrafter"/>
</dbReference>
<organism evidence="11 12">
    <name type="scientific">Methanogenium organophilum</name>
    <dbReference type="NCBI Taxonomy" id="2199"/>
    <lineage>
        <taxon>Archaea</taxon>
        <taxon>Methanobacteriati</taxon>
        <taxon>Methanobacteriota</taxon>
        <taxon>Stenosarchaea group</taxon>
        <taxon>Methanomicrobia</taxon>
        <taxon>Methanomicrobiales</taxon>
        <taxon>Methanomicrobiaceae</taxon>
        <taxon>Methanogenium</taxon>
    </lineage>
</organism>
<name>A0A9X9S568_METOG</name>
<keyword evidence="12" id="KW-1185">Reference proteome</keyword>
<feature type="transmembrane region" description="Helical" evidence="10">
    <location>
        <begin position="563"/>
        <end position="585"/>
    </location>
</feature>
<evidence type="ECO:0000256" key="6">
    <source>
        <dbReference type="ARBA" id="ARBA00023065"/>
    </source>
</evidence>
<keyword evidence="7 10" id="KW-0472">Membrane</keyword>
<dbReference type="InterPro" id="IPR002490">
    <property type="entry name" value="V-ATPase_116kDa_su"/>
</dbReference>
<accession>A0A9X9S568</accession>
<sequence length="657" mass="71334">MIRPAEMVRLTVGVHTTVRETMISALHEAGVVELRAIADETELLPLLIPCRRSSAVPDLAEARSRIERAIEILRVHIPEKNPFLKLFARPEDERYRFPVSDAASALDEAASFSEITDVILTLHARDTASTERLARLDDEEEMLRLLIPFGIEPGRLGMGGLLEVRAGIISLGECADIEAHLREEIPVLAVPFLLCGVGDRLATVVTIMHPDAVAETDRVLRALAFREFVPETTEGTASAGIVRIQSERDRLRKEQNKIRASLEDIARRHLAPLEAMAEELSVMREREDASPLFGETGSLVVMQGWTKKRDLPRIQALCNHSAGGLTFCTTEPAAGDIPSAFDHPRWLAPYGFLTAMFGMPSYGKIDPTLFLAPVLVFTFGLMLGDAGYGLLLLLIAAFLLRGVGRTPGTAHDLAVVLCACGVAGTFFGLLMGSFFGNLPSLFDISMPFTIIEPLNDPLSLLILALVIGIAHLNLGLGIAAYEHLRLGEQKRMLYSEGTWFLLQPCATVLILSFFGWAAFPPLIFTLAWGGAIVAIAGILRSNGPLGFFSITGYLGDWLSYSRILALALATGGIAMMINILSVMIAGAGPVFVIAGVLFAVGGHAANLVLQCLGGFIHALRLQYVEFFGRFFDAGGRPFSPFAAQRKHTRPQEGSDGR</sequence>
<dbReference type="GeneID" id="76833833"/>
<dbReference type="PANTHER" id="PTHR11629">
    <property type="entry name" value="VACUOLAR PROTON ATPASES"/>
    <property type="match status" value="1"/>
</dbReference>
<proteinExistence type="inferred from homology"/>
<evidence type="ECO:0000313" key="11">
    <source>
        <dbReference type="EMBL" id="WAI01663.1"/>
    </source>
</evidence>
<evidence type="ECO:0000256" key="5">
    <source>
        <dbReference type="ARBA" id="ARBA00022989"/>
    </source>
</evidence>
<evidence type="ECO:0000256" key="10">
    <source>
        <dbReference type="RuleBase" id="RU361189"/>
    </source>
</evidence>
<dbReference type="GO" id="GO:0046961">
    <property type="term" value="F:proton-transporting ATPase activity, rotational mechanism"/>
    <property type="evidence" value="ECO:0007669"/>
    <property type="project" value="InterPro"/>
</dbReference>
<evidence type="ECO:0000256" key="2">
    <source>
        <dbReference type="ARBA" id="ARBA00009904"/>
    </source>
</evidence>
<evidence type="ECO:0000256" key="8">
    <source>
        <dbReference type="ARBA" id="ARBA00059506"/>
    </source>
</evidence>
<evidence type="ECO:0000256" key="3">
    <source>
        <dbReference type="ARBA" id="ARBA00022448"/>
    </source>
</evidence>
<dbReference type="KEGG" id="mou:OU421_01985"/>
<dbReference type="Pfam" id="PF01496">
    <property type="entry name" value="V_ATPase_I"/>
    <property type="match status" value="2"/>
</dbReference>
<evidence type="ECO:0000256" key="9">
    <source>
        <dbReference type="ARBA" id="ARBA00068671"/>
    </source>
</evidence>
<comment type="function">
    <text evidence="8">Component of the A-type ATP synthase that produces ATP from ADP in the presence of a proton gradient across the membrane.</text>
</comment>
<keyword evidence="4 10" id="KW-0812">Transmembrane</keyword>
<evidence type="ECO:0000256" key="1">
    <source>
        <dbReference type="ARBA" id="ARBA00004141"/>
    </source>
</evidence>
<feature type="transmembrane region" description="Helical" evidence="10">
    <location>
        <begin position="369"/>
        <end position="400"/>
    </location>
</feature>
<keyword evidence="3 10" id="KW-0813">Transport</keyword>
<keyword evidence="6 10" id="KW-0406">Ion transport</keyword>
<comment type="subcellular location">
    <subcellularLocation>
        <location evidence="1">Membrane</location>
        <topology evidence="1">Multi-pass membrane protein</topology>
    </subcellularLocation>
</comment>
<feature type="transmembrane region" description="Helical" evidence="10">
    <location>
        <begin position="458"/>
        <end position="481"/>
    </location>
</feature>
<dbReference type="PANTHER" id="PTHR11629:SF63">
    <property type="entry name" value="V-TYPE PROTON ATPASE SUBUNIT A"/>
    <property type="match status" value="1"/>
</dbReference>
<gene>
    <name evidence="11" type="ORF">OU421_01985</name>
</gene>
<feature type="transmembrane region" description="Helical" evidence="10">
    <location>
        <begin position="591"/>
        <end position="619"/>
    </location>
</feature>
<feature type="transmembrane region" description="Helical" evidence="10">
    <location>
        <begin position="493"/>
        <end position="516"/>
    </location>
</feature>
<comment type="similarity">
    <text evidence="2 10">Belongs to the V-ATPase 116 kDa subunit family.</text>
</comment>
<dbReference type="AlphaFoldDB" id="A0A9X9S568"/>
<dbReference type="Proteomes" id="UP001163096">
    <property type="component" value="Chromosome"/>
</dbReference>
<evidence type="ECO:0000313" key="12">
    <source>
        <dbReference type="Proteomes" id="UP001163096"/>
    </source>
</evidence>
<dbReference type="GO" id="GO:0033179">
    <property type="term" value="C:proton-transporting V-type ATPase, V0 domain"/>
    <property type="evidence" value="ECO:0007669"/>
    <property type="project" value="InterPro"/>
</dbReference>
<dbReference type="GO" id="GO:0051117">
    <property type="term" value="F:ATPase binding"/>
    <property type="evidence" value="ECO:0007669"/>
    <property type="project" value="TreeGrafter"/>
</dbReference>
<evidence type="ECO:0000256" key="4">
    <source>
        <dbReference type="ARBA" id="ARBA00022692"/>
    </source>
</evidence>
<protein>
    <recommendedName>
        <fullName evidence="9 10">A-type ATP synthase subunit I</fullName>
    </recommendedName>
</protein>
<feature type="transmembrane region" description="Helical" evidence="10">
    <location>
        <begin position="412"/>
        <end position="438"/>
    </location>
</feature>